<comment type="subcellular location">
    <subcellularLocation>
        <location evidence="1">Membrane</location>
        <topology evidence="1">Multi-pass membrane protein</topology>
    </subcellularLocation>
</comment>
<feature type="transmembrane region" description="Helical" evidence="6">
    <location>
        <begin position="21"/>
        <end position="41"/>
    </location>
</feature>
<dbReference type="InterPro" id="IPR036259">
    <property type="entry name" value="MFS_trans_sf"/>
</dbReference>
<dbReference type="PANTHER" id="PTHR42718:SF9">
    <property type="entry name" value="MAJOR FACILITATOR SUPERFAMILY MULTIDRUG TRANSPORTER MFSC"/>
    <property type="match status" value="1"/>
</dbReference>
<accession>A0A937D2S4</accession>
<evidence type="ECO:0000256" key="2">
    <source>
        <dbReference type="ARBA" id="ARBA00022448"/>
    </source>
</evidence>
<organism evidence="8 9">
    <name type="scientific">Microvirga aerilata</name>
    <dbReference type="NCBI Taxonomy" id="670292"/>
    <lineage>
        <taxon>Bacteria</taxon>
        <taxon>Pseudomonadati</taxon>
        <taxon>Pseudomonadota</taxon>
        <taxon>Alphaproteobacteria</taxon>
        <taxon>Hyphomicrobiales</taxon>
        <taxon>Methylobacteriaceae</taxon>
        <taxon>Microvirga</taxon>
    </lineage>
</organism>
<evidence type="ECO:0000256" key="5">
    <source>
        <dbReference type="ARBA" id="ARBA00023136"/>
    </source>
</evidence>
<feature type="transmembrane region" description="Helical" evidence="6">
    <location>
        <begin position="296"/>
        <end position="315"/>
    </location>
</feature>
<keyword evidence="4 6" id="KW-1133">Transmembrane helix</keyword>
<evidence type="ECO:0000256" key="3">
    <source>
        <dbReference type="ARBA" id="ARBA00022692"/>
    </source>
</evidence>
<dbReference type="CDD" id="cd17320">
    <property type="entry name" value="MFS_MdfA_MDR_like"/>
    <property type="match status" value="1"/>
</dbReference>
<feature type="transmembrane region" description="Helical" evidence="6">
    <location>
        <begin position="321"/>
        <end position="339"/>
    </location>
</feature>
<dbReference type="PROSITE" id="PS50850">
    <property type="entry name" value="MFS"/>
    <property type="match status" value="1"/>
</dbReference>
<feature type="transmembrane region" description="Helical" evidence="6">
    <location>
        <begin position="61"/>
        <end position="80"/>
    </location>
</feature>
<evidence type="ECO:0000256" key="1">
    <source>
        <dbReference type="ARBA" id="ARBA00004141"/>
    </source>
</evidence>
<reference evidence="8" key="1">
    <citation type="submission" date="2021-01" db="EMBL/GenBank/DDBJ databases">
        <title>Microvirga sp.</title>
        <authorList>
            <person name="Kim M.K."/>
        </authorList>
    </citation>
    <scope>NUCLEOTIDE SEQUENCE</scope>
    <source>
        <strain evidence="8">5420S-16</strain>
    </source>
</reference>
<keyword evidence="9" id="KW-1185">Reference proteome</keyword>
<protein>
    <submittedName>
        <fullName evidence="8">Multidrug effflux MFS transporter</fullName>
    </submittedName>
</protein>
<feature type="transmembrane region" description="Helical" evidence="6">
    <location>
        <begin position="177"/>
        <end position="195"/>
    </location>
</feature>
<comment type="caution">
    <text evidence="8">The sequence shown here is derived from an EMBL/GenBank/DDBJ whole genome shotgun (WGS) entry which is preliminary data.</text>
</comment>
<keyword evidence="5 6" id="KW-0472">Membrane</keyword>
<dbReference type="Proteomes" id="UP000605848">
    <property type="component" value="Unassembled WGS sequence"/>
</dbReference>
<dbReference type="RefSeq" id="WP_202064095.1">
    <property type="nucleotide sequence ID" value="NZ_JAEQMY010000066.1"/>
</dbReference>
<dbReference type="Pfam" id="PF07690">
    <property type="entry name" value="MFS_1"/>
    <property type="match status" value="1"/>
</dbReference>
<evidence type="ECO:0000256" key="4">
    <source>
        <dbReference type="ARBA" id="ARBA00022989"/>
    </source>
</evidence>
<evidence type="ECO:0000313" key="9">
    <source>
        <dbReference type="Proteomes" id="UP000605848"/>
    </source>
</evidence>
<dbReference type="EMBL" id="JAEQMY010000066">
    <property type="protein sequence ID" value="MBL0407162.1"/>
    <property type="molecule type" value="Genomic_DNA"/>
</dbReference>
<name>A0A937D2S4_9HYPH</name>
<feature type="domain" description="Major facilitator superfamily (MFS) profile" evidence="7">
    <location>
        <begin position="22"/>
        <end position="407"/>
    </location>
</feature>
<evidence type="ECO:0000256" key="6">
    <source>
        <dbReference type="SAM" id="Phobius"/>
    </source>
</evidence>
<keyword evidence="3 6" id="KW-0812">Transmembrane</keyword>
<gene>
    <name evidence="8" type="ORF">JKG68_24825</name>
</gene>
<feature type="transmembrane region" description="Helical" evidence="6">
    <location>
        <begin position="147"/>
        <end position="171"/>
    </location>
</feature>
<dbReference type="InterPro" id="IPR011701">
    <property type="entry name" value="MFS"/>
</dbReference>
<proteinExistence type="predicted"/>
<feature type="transmembrane region" description="Helical" evidence="6">
    <location>
        <begin position="384"/>
        <end position="404"/>
    </location>
</feature>
<dbReference type="InterPro" id="IPR020846">
    <property type="entry name" value="MFS_dom"/>
</dbReference>
<evidence type="ECO:0000259" key="7">
    <source>
        <dbReference type="PROSITE" id="PS50850"/>
    </source>
</evidence>
<feature type="transmembrane region" description="Helical" evidence="6">
    <location>
        <begin position="351"/>
        <end position="372"/>
    </location>
</feature>
<keyword evidence="2" id="KW-0813">Transport</keyword>
<dbReference type="GO" id="GO:0016020">
    <property type="term" value="C:membrane"/>
    <property type="evidence" value="ECO:0007669"/>
    <property type="project" value="UniProtKB-SubCell"/>
</dbReference>
<dbReference type="GO" id="GO:0022857">
    <property type="term" value="F:transmembrane transporter activity"/>
    <property type="evidence" value="ECO:0007669"/>
    <property type="project" value="InterPro"/>
</dbReference>
<dbReference type="AlphaFoldDB" id="A0A937D2S4"/>
<sequence length="430" mass="45487">MSPSSKKPDTFTPCSTPSFPEFVLLIALVMSLGSLSIDNLLPAFGPIQADFGISDPNDLQLLVTAYMVPFAIMQAVYGPVSDVIGRRPTLMIGLAVYLLGGLVATLAGSFSMLLIGRAIQGAGLAATRVLTVAIIRDRFAGREMARVMSITMMVFITVPIVAPASGSLLLLLGTWHLIFGTIVGVAVLVGGWFYVRMPETLHPEYRQSFSFSQIASAIQTTASTRVSIGYATGIGLMMGCLMSYIGSAQQIFETEVYHLGAYFPLVFGCIATFMGAASFTNATLVQRLGMRRLSHIGICGFTLVAAVQLFIALLYDGRPPLLLYAGVFAVNQFLFSLTVPNFNSIAMAPLGSIAGTASSFIGSYTTLLGALWGLVIGRSFNGTVIPLSAGYLGLGAACLGIVLWTEKGRLSLRAQSQEGTGEQALPVAAE</sequence>
<feature type="transmembrane region" description="Helical" evidence="6">
    <location>
        <begin position="92"/>
        <end position="112"/>
    </location>
</feature>
<evidence type="ECO:0000313" key="8">
    <source>
        <dbReference type="EMBL" id="MBL0407162.1"/>
    </source>
</evidence>
<dbReference type="PANTHER" id="PTHR42718">
    <property type="entry name" value="MAJOR FACILITATOR SUPERFAMILY MULTIDRUG TRANSPORTER MFSC"/>
    <property type="match status" value="1"/>
</dbReference>
<feature type="transmembrane region" description="Helical" evidence="6">
    <location>
        <begin position="118"/>
        <end position="135"/>
    </location>
</feature>
<feature type="transmembrane region" description="Helical" evidence="6">
    <location>
        <begin position="259"/>
        <end position="284"/>
    </location>
</feature>
<dbReference type="Gene3D" id="1.20.1720.10">
    <property type="entry name" value="Multidrug resistance protein D"/>
    <property type="match status" value="1"/>
</dbReference>
<feature type="transmembrane region" description="Helical" evidence="6">
    <location>
        <begin position="228"/>
        <end position="247"/>
    </location>
</feature>
<dbReference type="SUPFAM" id="SSF103473">
    <property type="entry name" value="MFS general substrate transporter"/>
    <property type="match status" value="1"/>
</dbReference>